<evidence type="ECO:0000313" key="4">
    <source>
        <dbReference type="Proteomes" id="UP000607311"/>
    </source>
</evidence>
<feature type="transmembrane region" description="Helical" evidence="2">
    <location>
        <begin position="157"/>
        <end position="183"/>
    </location>
</feature>
<keyword evidence="2" id="KW-1133">Transmembrane helix</keyword>
<feature type="transmembrane region" description="Helical" evidence="2">
    <location>
        <begin position="96"/>
        <end position="115"/>
    </location>
</feature>
<sequence>MPDSNLPCSVGTGDDAPVMPWTSSVPRRDDPPSTPAALTIRPVHPLPGRVAPPRRPATRDLPPGFGALLVTTLAAGSPWGYEVLRELSVNLPRIDGPAGILTTAVDALLLGLSWLRWGSPDTLSSYQLARTAQVALFVLIVLVLLRRLAAWATPPRAYRFFGTLGATVVAATLATTGGALVHLAVDSGVYTGSAMRAELLNELVRALLCGFVVGLLLAAAPARRRRPRPTVPGLGGN</sequence>
<feature type="region of interest" description="Disordered" evidence="1">
    <location>
        <begin position="1"/>
        <end position="57"/>
    </location>
</feature>
<evidence type="ECO:0000313" key="3">
    <source>
        <dbReference type="EMBL" id="GIJ31244.1"/>
    </source>
</evidence>
<organism evidence="3 4">
    <name type="scientific">Micromonospora sediminimaris</name>
    <dbReference type="NCBI Taxonomy" id="547162"/>
    <lineage>
        <taxon>Bacteria</taxon>
        <taxon>Bacillati</taxon>
        <taxon>Actinomycetota</taxon>
        <taxon>Actinomycetes</taxon>
        <taxon>Micromonosporales</taxon>
        <taxon>Micromonosporaceae</taxon>
        <taxon>Micromonospora</taxon>
    </lineage>
</organism>
<evidence type="ECO:0000256" key="2">
    <source>
        <dbReference type="SAM" id="Phobius"/>
    </source>
</evidence>
<dbReference type="AlphaFoldDB" id="A0A9W5ULE7"/>
<proteinExistence type="predicted"/>
<keyword evidence="4" id="KW-1185">Reference proteome</keyword>
<keyword evidence="2" id="KW-0812">Transmembrane</keyword>
<evidence type="ECO:0000256" key="1">
    <source>
        <dbReference type="SAM" id="MobiDB-lite"/>
    </source>
</evidence>
<reference evidence="3" key="1">
    <citation type="submission" date="2021-01" db="EMBL/GenBank/DDBJ databases">
        <title>Whole genome shotgun sequence of Verrucosispora sediminis NBRC 107745.</title>
        <authorList>
            <person name="Komaki H."/>
            <person name="Tamura T."/>
        </authorList>
    </citation>
    <scope>NUCLEOTIDE SEQUENCE</scope>
    <source>
        <strain evidence="3">NBRC 107745</strain>
    </source>
</reference>
<protein>
    <submittedName>
        <fullName evidence="3">Uncharacterized protein</fullName>
    </submittedName>
</protein>
<dbReference type="Proteomes" id="UP000607311">
    <property type="component" value="Unassembled WGS sequence"/>
</dbReference>
<accession>A0A9W5ULE7</accession>
<comment type="caution">
    <text evidence="3">The sequence shown here is derived from an EMBL/GenBank/DDBJ whole genome shotgun (WGS) entry which is preliminary data.</text>
</comment>
<feature type="transmembrane region" description="Helical" evidence="2">
    <location>
        <begin position="64"/>
        <end position="84"/>
    </location>
</feature>
<dbReference type="RefSeq" id="WP_093402392.1">
    <property type="nucleotide sequence ID" value="NZ_BOPD01000002.1"/>
</dbReference>
<feature type="transmembrane region" description="Helical" evidence="2">
    <location>
        <begin position="127"/>
        <end position="145"/>
    </location>
</feature>
<dbReference type="OrthoDB" id="9837031at2"/>
<feature type="transmembrane region" description="Helical" evidence="2">
    <location>
        <begin position="203"/>
        <end position="220"/>
    </location>
</feature>
<keyword evidence="2" id="KW-0472">Membrane</keyword>
<dbReference type="EMBL" id="BOPD01000002">
    <property type="protein sequence ID" value="GIJ31244.1"/>
    <property type="molecule type" value="Genomic_DNA"/>
</dbReference>
<name>A0A9W5ULE7_9ACTN</name>
<gene>
    <name evidence="3" type="ORF">Vse01_03920</name>
</gene>